<sequence>MKNNYTCYFLCILFFISYLNLEAQNLDRPQYGGAMRLTIDVNGLENNFSYTNFNLSVVGGIGMHPFEASFIYPSLHTGIMLYSRGDAGSSYKDDFWESFQVELFLDATLTGGFWRNNVNHNLRTVPLYHFSDILPNPLVNPFQHSIGLGINWIYSFDDYKKCDPIQQIGFGNILFDRHFQFNMYNDGTPYRQLGLTDKHDRYYTGGGQFSYHTDNNYLFDIIELSFMKYTGYDYSAFETANLLQLDFIPYKKEQSVFYNKNRLRLRLGNSINNYSLHITAHNTDKDVQDLIHYKGDYSYFIDIFENKSGIGNELSRLGIGGSYNYFKTY</sequence>
<comment type="caution">
    <text evidence="1">The sequence shown here is derived from an EMBL/GenBank/DDBJ whole genome shotgun (WGS) entry which is preliminary data.</text>
</comment>
<evidence type="ECO:0000313" key="2">
    <source>
        <dbReference type="Proteomes" id="UP001176883"/>
    </source>
</evidence>
<keyword evidence="2" id="KW-1185">Reference proteome</keyword>
<accession>A0ABT8W897</accession>
<organism evidence="1 2">
    <name type="scientific">Flavivirga aquimarina</name>
    <dbReference type="NCBI Taxonomy" id="2027862"/>
    <lineage>
        <taxon>Bacteria</taxon>
        <taxon>Pseudomonadati</taxon>
        <taxon>Bacteroidota</taxon>
        <taxon>Flavobacteriia</taxon>
        <taxon>Flavobacteriales</taxon>
        <taxon>Flavobacteriaceae</taxon>
        <taxon>Flavivirga</taxon>
    </lineage>
</organism>
<dbReference type="Proteomes" id="UP001176883">
    <property type="component" value="Unassembled WGS sequence"/>
</dbReference>
<dbReference type="RefSeq" id="WP_303276980.1">
    <property type="nucleotide sequence ID" value="NZ_JAUOEK010000069.1"/>
</dbReference>
<name>A0ABT8W897_9FLAO</name>
<dbReference type="EMBL" id="JAUOEK010000069">
    <property type="protein sequence ID" value="MDO5969292.1"/>
    <property type="molecule type" value="Genomic_DNA"/>
</dbReference>
<evidence type="ECO:0008006" key="3">
    <source>
        <dbReference type="Google" id="ProtNLM"/>
    </source>
</evidence>
<gene>
    <name evidence="1" type="ORF">Q4Q35_05690</name>
</gene>
<proteinExistence type="predicted"/>
<evidence type="ECO:0000313" key="1">
    <source>
        <dbReference type="EMBL" id="MDO5969292.1"/>
    </source>
</evidence>
<protein>
    <recommendedName>
        <fullName evidence="3">Bacterial surface antigen (D15) domain-containing protein</fullName>
    </recommendedName>
</protein>
<reference evidence="1" key="1">
    <citation type="submission" date="2023-07" db="EMBL/GenBank/DDBJ databases">
        <title>Two novel species in the genus Flavivirga.</title>
        <authorList>
            <person name="Kwon K."/>
        </authorList>
    </citation>
    <scope>NUCLEOTIDE SEQUENCE</scope>
    <source>
        <strain evidence="1">KCTC 52353</strain>
    </source>
</reference>